<evidence type="ECO:0000256" key="11">
    <source>
        <dbReference type="SAM" id="MobiDB-lite"/>
    </source>
</evidence>
<evidence type="ECO:0000256" key="10">
    <source>
        <dbReference type="HAMAP-Rule" id="MF_00848"/>
    </source>
</evidence>
<evidence type="ECO:0000256" key="4">
    <source>
        <dbReference type="ARBA" id="ARBA00022741"/>
    </source>
</evidence>
<evidence type="ECO:0000256" key="7">
    <source>
        <dbReference type="ARBA" id="ARBA00022840"/>
    </source>
</evidence>
<keyword evidence="9 10" id="KW-0234">DNA repair</keyword>
<feature type="binding site" evidence="10">
    <location>
        <begin position="36"/>
        <end position="43"/>
    </location>
    <ligand>
        <name>ATP</name>
        <dbReference type="ChEBI" id="CHEBI:30616"/>
        <label>1</label>
    </ligand>
</feature>
<dbReference type="CDD" id="cd03221">
    <property type="entry name" value="ABCF_EF-3"/>
    <property type="match status" value="2"/>
</dbReference>
<evidence type="ECO:0000313" key="14">
    <source>
        <dbReference type="Proteomes" id="UP000672097"/>
    </source>
</evidence>
<dbReference type="EC" id="3.6.1.-" evidence="10"/>
<evidence type="ECO:0000256" key="9">
    <source>
        <dbReference type="ARBA" id="ARBA00023204"/>
    </source>
</evidence>
<dbReference type="InterPro" id="IPR027417">
    <property type="entry name" value="P-loop_NTPase"/>
</dbReference>
<dbReference type="GO" id="GO:0005524">
    <property type="term" value="F:ATP binding"/>
    <property type="evidence" value="ECO:0007669"/>
    <property type="project" value="UniProtKB-KW"/>
</dbReference>
<feature type="region of interest" description="Disordered" evidence="11">
    <location>
        <begin position="531"/>
        <end position="564"/>
    </location>
</feature>
<dbReference type="Gene3D" id="1.10.287.380">
    <property type="entry name" value="Valyl-tRNA synthetase, C-terminal domain"/>
    <property type="match status" value="1"/>
</dbReference>
<feature type="compositionally biased region" description="Pro residues" evidence="11">
    <location>
        <begin position="546"/>
        <end position="556"/>
    </location>
</feature>
<evidence type="ECO:0000259" key="12">
    <source>
        <dbReference type="PROSITE" id="PS50893"/>
    </source>
</evidence>
<dbReference type="InterPro" id="IPR017871">
    <property type="entry name" value="ABC_transporter-like_CS"/>
</dbReference>
<keyword evidence="2 10" id="KW-0963">Cytoplasm</keyword>
<keyword evidence="8 10" id="KW-0238">DNA-binding</keyword>
<keyword evidence="6 10" id="KW-0378">Hydrolase</keyword>
<accession>A0ABS5DYY0</accession>
<comment type="caution">
    <text evidence="13">The sequence shown here is derived from an EMBL/GenBank/DDBJ whole genome shotgun (WGS) entry which is preliminary data.</text>
</comment>
<comment type="subcellular location">
    <subcellularLocation>
        <location evidence="10">Cytoplasm</location>
    </subcellularLocation>
    <text evidence="10">Associates with ribosomes.</text>
</comment>
<sequence length="636" mass="70116">MSLITLTQAHLAYGHVALLDHTDFSLETGERVGLIGRNGTGKSSLLKILAGLEKPDDGIVQAQTGVRREYVPQEPHLEPGNTVFEVVSEGVAEVVDLRQRYESMAEDEDLDALQTRIEALDGWNWEQRVAQTIDRLKINPDVLVNTLSGGLRKRVALARALVSMPDVLLLDEPTNHLDLDSIDWLAGLLNNFAGALVLITHDRAFLDAVSTRIIELDRGQLRSYPGNFAAFEAAKQRELENEALANARFDKLLAQEEIWIRKGVEARRTRSVARIQRLEALRLEHAARRNVQGQVRLDIDTGSASGKLVAELENVSKSYGDKVLVRGFSTTVLRGDKIGLIGPNGVGKTTLLKMILGELAPDSGEVRLGTKMSVAYFDQMRDTLDLDATLADTISPGSEWVEIGNQRKHVKSYLGDFLFSPARSESPVRTLSGGERNRLLLARLFARPANVLVLDEPTNDLDIETLEMLEELLQEYDGTVFLVSHDRRFVDNVVTSTMVWEGDVAPGRWREYEGGIADWITQRDRSRALEAAAQKAAAAEAARSTPPAPAPAPPAAAAPAKPKAKLSYKEQRELAELPGKIEALEKEQATLAALMSGTELYTQGAARISEVTARHGQIDDELLGLMERWEELQQRG</sequence>
<organism evidence="13 14">
    <name type="scientific">Ideonella paludis</name>
    <dbReference type="NCBI Taxonomy" id="1233411"/>
    <lineage>
        <taxon>Bacteria</taxon>
        <taxon>Pseudomonadati</taxon>
        <taxon>Pseudomonadota</taxon>
        <taxon>Betaproteobacteria</taxon>
        <taxon>Burkholderiales</taxon>
        <taxon>Sphaerotilaceae</taxon>
        <taxon>Ideonella</taxon>
    </lineage>
</organism>
<evidence type="ECO:0000256" key="3">
    <source>
        <dbReference type="ARBA" id="ARBA00022737"/>
    </source>
</evidence>
<dbReference type="InterPro" id="IPR003439">
    <property type="entry name" value="ABC_transporter-like_ATP-bd"/>
</dbReference>
<name>A0ABS5DYY0_9BURK</name>
<dbReference type="Pfam" id="PF16326">
    <property type="entry name" value="ABC_tran_CTD"/>
    <property type="match status" value="1"/>
</dbReference>
<dbReference type="InterPro" id="IPR043686">
    <property type="entry name" value="Uup"/>
</dbReference>
<dbReference type="RefSeq" id="WP_210809713.1">
    <property type="nucleotide sequence ID" value="NZ_JAGQDG010000005.1"/>
</dbReference>
<evidence type="ECO:0000256" key="8">
    <source>
        <dbReference type="ARBA" id="ARBA00023125"/>
    </source>
</evidence>
<keyword evidence="5 10" id="KW-0227">DNA damage</keyword>
<evidence type="ECO:0000256" key="1">
    <source>
        <dbReference type="ARBA" id="ARBA00022475"/>
    </source>
</evidence>
<dbReference type="InterPro" id="IPR032781">
    <property type="entry name" value="ABC_tran_Xtn"/>
</dbReference>
<evidence type="ECO:0000313" key="13">
    <source>
        <dbReference type="EMBL" id="MBQ0936361.1"/>
    </source>
</evidence>
<feature type="domain" description="ABC transporter" evidence="12">
    <location>
        <begin position="1"/>
        <end position="243"/>
    </location>
</feature>
<dbReference type="InterPro" id="IPR051309">
    <property type="entry name" value="ABCF_ATPase"/>
</dbReference>
<dbReference type="InterPro" id="IPR003593">
    <property type="entry name" value="AAA+_ATPase"/>
</dbReference>
<reference evidence="13 14" key="1">
    <citation type="submission" date="2021-04" db="EMBL/GenBank/DDBJ databases">
        <title>The genome sequence of type strain Ideonella paludis KCTC 32238.</title>
        <authorList>
            <person name="Liu Y."/>
        </authorList>
    </citation>
    <scope>NUCLEOTIDE SEQUENCE [LARGE SCALE GENOMIC DNA]</scope>
    <source>
        <strain evidence="13 14">KCTC 32238</strain>
    </source>
</reference>
<dbReference type="PROSITE" id="PS00211">
    <property type="entry name" value="ABC_TRANSPORTER_1"/>
    <property type="match status" value="1"/>
</dbReference>
<dbReference type="EMBL" id="JAGQDG010000005">
    <property type="protein sequence ID" value="MBQ0936361.1"/>
    <property type="molecule type" value="Genomic_DNA"/>
</dbReference>
<keyword evidence="1" id="KW-1003">Cell membrane</keyword>
<dbReference type="PANTHER" id="PTHR42855:SF1">
    <property type="entry name" value="ABC TRANSPORTER DOMAIN-CONTAINING PROTEIN"/>
    <property type="match status" value="1"/>
</dbReference>
<dbReference type="InterPro" id="IPR037118">
    <property type="entry name" value="Val-tRNA_synth_C_sf"/>
</dbReference>
<proteinExistence type="inferred from homology"/>
<feature type="binding site" evidence="10">
    <location>
        <begin position="342"/>
        <end position="349"/>
    </location>
    <ligand>
        <name>ATP</name>
        <dbReference type="ChEBI" id="CHEBI:30616"/>
        <label>2</label>
    </ligand>
</feature>
<protein>
    <recommendedName>
        <fullName evidence="10">ATP-binding protein Uup</fullName>
        <ecNumber evidence="10">3.6.1.-</ecNumber>
    </recommendedName>
</protein>
<keyword evidence="1" id="KW-0472">Membrane</keyword>
<dbReference type="Pfam" id="PF00005">
    <property type="entry name" value="ABC_tran"/>
    <property type="match status" value="2"/>
</dbReference>
<comment type="catalytic activity">
    <reaction evidence="10">
        <text>ATP + H2O = ADP + phosphate + H(+)</text>
        <dbReference type="Rhea" id="RHEA:13065"/>
        <dbReference type="ChEBI" id="CHEBI:15377"/>
        <dbReference type="ChEBI" id="CHEBI:15378"/>
        <dbReference type="ChEBI" id="CHEBI:30616"/>
        <dbReference type="ChEBI" id="CHEBI:43474"/>
        <dbReference type="ChEBI" id="CHEBI:456216"/>
    </reaction>
</comment>
<keyword evidence="14" id="KW-1185">Reference proteome</keyword>
<dbReference type="Gene3D" id="3.40.50.300">
    <property type="entry name" value="P-loop containing nucleotide triphosphate hydrolases"/>
    <property type="match status" value="2"/>
</dbReference>
<dbReference type="PROSITE" id="PS50893">
    <property type="entry name" value="ABC_TRANSPORTER_2"/>
    <property type="match status" value="2"/>
</dbReference>
<keyword evidence="4 10" id="KW-0547">Nucleotide-binding</keyword>
<dbReference type="HAMAP" id="MF_00848">
    <property type="entry name" value="Uup"/>
    <property type="match status" value="1"/>
</dbReference>
<keyword evidence="7 10" id="KW-0067">ATP-binding</keyword>
<dbReference type="SUPFAM" id="SSF52540">
    <property type="entry name" value="P-loop containing nucleoside triphosphate hydrolases"/>
    <property type="match status" value="2"/>
</dbReference>
<evidence type="ECO:0000256" key="2">
    <source>
        <dbReference type="ARBA" id="ARBA00022490"/>
    </source>
</evidence>
<dbReference type="Pfam" id="PF12848">
    <property type="entry name" value="ABC_tran_Xtn"/>
    <property type="match status" value="1"/>
</dbReference>
<keyword evidence="3 10" id="KW-0677">Repeat</keyword>
<dbReference type="InterPro" id="IPR032524">
    <property type="entry name" value="ABC_tran_C"/>
</dbReference>
<dbReference type="SMART" id="SM00382">
    <property type="entry name" value="AAA"/>
    <property type="match status" value="2"/>
</dbReference>
<gene>
    <name evidence="10" type="primary">uup</name>
    <name evidence="13" type="ORF">KAK11_13555</name>
</gene>
<feature type="domain" description="ABC transporter" evidence="12">
    <location>
        <begin position="310"/>
        <end position="533"/>
    </location>
</feature>
<comment type="function">
    <text evidence="10">Probably plays a role in ribosome assembly or function. May be involved in resolution of branched DNA intermediates that result from template switching in postreplication gaps. Binds DNA and has ATPase activity.</text>
</comment>
<comment type="similarity">
    <text evidence="10">Belongs to the ABC transporter superfamily. ABCF family. Uup subfamily.</text>
</comment>
<dbReference type="Proteomes" id="UP000672097">
    <property type="component" value="Unassembled WGS sequence"/>
</dbReference>
<evidence type="ECO:0000256" key="5">
    <source>
        <dbReference type="ARBA" id="ARBA00022763"/>
    </source>
</evidence>
<dbReference type="PANTHER" id="PTHR42855">
    <property type="entry name" value="ABC TRANSPORTER ATP-BINDING SUBUNIT"/>
    <property type="match status" value="1"/>
</dbReference>
<feature type="compositionally biased region" description="Low complexity" evidence="11">
    <location>
        <begin position="531"/>
        <end position="545"/>
    </location>
</feature>
<evidence type="ECO:0000256" key="6">
    <source>
        <dbReference type="ARBA" id="ARBA00022801"/>
    </source>
</evidence>